<accession>A0A929L2S9</accession>
<dbReference type="RefSeq" id="WP_194114064.1">
    <property type="nucleotide sequence ID" value="NZ_JADFFL010000013.1"/>
</dbReference>
<sequence>MASLAQAPASRWIQPNTANGSKIWGIRGGIGFSIWPNGVETGDKDDGGPRGLIRVGREVNGKFYLINFIAIEPIVDGRIEFSEISPSTVDDRWGKLFWTSDSQAADAYNPNLAKGVISHPDPAKPEVEQLTLYLFMEQFLHKANPYLKISIRSDRPDELCLEIFNKPNSAKMDRCALTATMGNYSRLRQLHLNDEVVDSRKLYNDYKGIDFIEKQSYPADKFLKTVDGSLIAIATPNESSAELASWPNTKAYADRAGWRYRVPIKLTQYWRKDAGNYDPSLELRVNGRAKYWAVASRDPNAYVDIPGGPAFENFELREKYSSGQKFYFGITTKSAEELLK</sequence>
<dbReference type="Proteomes" id="UP000622475">
    <property type="component" value="Unassembled WGS sequence"/>
</dbReference>
<dbReference type="AlphaFoldDB" id="A0A929L2S9"/>
<comment type="caution">
    <text evidence="1">The sequence shown here is derived from an EMBL/GenBank/DDBJ whole genome shotgun (WGS) entry which is preliminary data.</text>
</comment>
<gene>
    <name evidence="1" type="ORF">IRJ16_22140</name>
</gene>
<reference evidence="1" key="1">
    <citation type="submission" date="2020-10" db="EMBL/GenBank/DDBJ databases">
        <title>Mucilaginibacter mali sp. nov., isolated from rhizosphere soil of apple orchard.</title>
        <authorList>
            <person name="Lee J.-S."/>
            <person name="Kim H.S."/>
            <person name="Kim J.-S."/>
        </authorList>
    </citation>
    <scope>NUCLEOTIDE SEQUENCE</scope>
    <source>
        <strain evidence="1">KCTC 22746</strain>
    </source>
</reference>
<organism evidence="1 2">
    <name type="scientific">Mucilaginibacter myungsuensis</name>
    <dbReference type="NCBI Taxonomy" id="649104"/>
    <lineage>
        <taxon>Bacteria</taxon>
        <taxon>Pseudomonadati</taxon>
        <taxon>Bacteroidota</taxon>
        <taxon>Sphingobacteriia</taxon>
        <taxon>Sphingobacteriales</taxon>
        <taxon>Sphingobacteriaceae</taxon>
        <taxon>Mucilaginibacter</taxon>
    </lineage>
</organism>
<proteinExistence type="predicted"/>
<evidence type="ECO:0000313" key="1">
    <source>
        <dbReference type="EMBL" id="MBE9664598.1"/>
    </source>
</evidence>
<dbReference type="EMBL" id="JADFFL010000013">
    <property type="protein sequence ID" value="MBE9664598.1"/>
    <property type="molecule type" value="Genomic_DNA"/>
</dbReference>
<evidence type="ECO:0000313" key="2">
    <source>
        <dbReference type="Proteomes" id="UP000622475"/>
    </source>
</evidence>
<name>A0A929L2S9_9SPHI</name>
<protein>
    <submittedName>
        <fullName evidence="1">Uncharacterized protein</fullName>
    </submittedName>
</protein>
<keyword evidence="2" id="KW-1185">Reference proteome</keyword>